<dbReference type="SUPFAM" id="SSF54637">
    <property type="entry name" value="Thioesterase/thiol ester dehydrase-isomerase"/>
    <property type="match status" value="2"/>
</dbReference>
<reference evidence="3" key="1">
    <citation type="submission" date="2016-10" db="EMBL/GenBank/DDBJ databases">
        <authorList>
            <person name="Varghese N."/>
            <person name="Submissions S."/>
        </authorList>
    </citation>
    <scope>NUCLEOTIDE SEQUENCE [LARGE SCALE GENOMIC DNA]</scope>
    <source>
        <strain evidence="3">CGMCC 1.10121</strain>
    </source>
</reference>
<evidence type="ECO:0000313" key="3">
    <source>
        <dbReference type="Proteomes" id="UP000199126"/>
    </source>
</evidence>
<sequence>MRWSRTAVAASGSHPSELGDLLSVPTASHSVRTIDNHDVRFGELVGPLVHGARFFDWELVSTQVVTEAFDHAFEDIVDAGGIPYAPVVATTSVHRYPGFRDTVTVETTPISVGQSSVELLYEMTDADGDPLATARITHITIAPEGGAQPLTETTRTAFHDALEEVDPDVGPRESDGEDGAWPSFTETFDVRGPHVEGSELAYFEEYPRFADVALERFLESTGTSLDVLREDSQPFRLRDWRWEFVSPVQYESTLTVESDVRAVTDETVRVHHRLEIDDRVSIEGVIEYGNFDEEGTPIPFTPAMREPFVAE</sequence>
<dbReference type="Gene3D" id="3.10.129.10">
    <property type="entry name" value="Hotdog Thioesterase"/>
    <property type="match status" value="2"/>
</dbReference>
<dbReference type="Proteomes" id="UP000199126">
    <property type="component" value="Unassembled WGS sequence"/>
</dbReference>
<name>A0A1H8WIY1_9EURY</name>
<evidence type="ECO:0000313" key="2">
    <source>
        <dbReference type="EMBL" id="SEP27625.1"/>
    </source>
</evidence>
<organism evidence="2 3">
    <name type="scientific">Halogranum amylolyticum</name>
    <dbReference type="NCBI Taxonomy" id="660520"/>
    <lineage>
        <taxon>Archaea</taxon>
        <taxon>Methanobacteriati</taxon>
        <taxon>Methanobacteriota</taxon>
        <taxon>Stenosarchaea group</taxon>
        <taxon>Halobacteria</taxon>
        <taxon>Halobacteriales</taxon>
        <taxon>Haloferacaceae</taxon>
    </lineage>
</organism>
<dbReference type="InterPro" id="IPR006683">
    <property type="entry name" value="Thioestr_dom"/>
</dbReference>
<evidence type="ECO:0000259" key="1">
    <source>
        <dbReference type="Pfam" id="PF03061"/>
    </source>
</evidence>
<dbReference type="InterPro" id="IPR029069">
    <property type="entry name" value="HotDog_dom_sf"/>
</dbReference>
<feature type="domain" description="Thioesterase" evidence="1">
    <location>
        <begin position="66"/>
        <end position="129"/>
    </location>
</feature>
<dbReference type="EMBL" id="FODV01000031">
    <property type="protein sequence ID" value="SEP27625.1"/>
    <property type="molecule type" value="Genomic_DNA"/>
</dbReference>
<proteinExistence type="predicted"/>
<dbReference type="Pfam" id="PF03061">
    <property type="entry name" value="4HBT"/>
    <property type="match status" value="1"/>
</dbReference>
<gene>
    <name evidence="2" type="ORF">SAMN04487948_1317</name>
</gene>
<keyword evidence="3" id="KW-1185">Reference proteome</keyword>
<accession>A0A1H8WIY1</accession>
<dbReference type="CDD" id="cd00586">
    <property type="entry name" value="4HBT"/>
    <property type="match status" value="1"/>
</dbReference>
<dbReference type="AlphaFoldDB" id="A0A1H8WIY1"/>
<protein>
    <submittedName>
        <fullName evidence="2">Acyl-CoA thioesterase FadM</fullName>
    </submittedName>
</protein>